<dbReference type="STRING" id="415747.SAMN03097708_01535"/>
<organism evidence="1 2">
    <name type="scientific">Thiohalomonas denitrificans</name>
    <dbReference type="NCBI Taxonomy" id="415747"/>
    <lineage>
        <taxon>Bacteria</taxon>
        <taxon>Pseudomonadati</taxon>
        <taxon>Pseudomonadota</taxon>
        <taxon>Gammaproteobacteria</taxon>
        <taxon>Thiohalomonadales</taxon>
        <taxon>Thiohalomonadaceae</taxon>
        <taxon>Thiohalomonas</taxon>
    </lineage>
</organism>
<dbReference type="EMBL" id="FMWD01000004">
    <property type="protein sequence ID" value="SCZ57891.1"/>
    <property type="molecule type" value="Genomic_DNA"/>
</dbReference>
<evidence type="ECO:0000313" key="2">
    <source>
        <dbReference type="Proteomes" id="UP000199648"/>
    </source>
</evidence>
<sequence length="136" mass="15852">MVSMDTDPDSRIKHREILFCTLRPDDQADAASLLLNGVEGVLYARPVGDTQLLVGYDIRYVTLNIIDDALTELGFHLANHLMAKIKRALYYYTEETERQNMGLEQCNTGVHVFIQRYQRLQHGCRDGRPEYWRKYQ</sequence>
<dbReference type="Proteomes" id="UP000199648">
    <property type="component" value="Unassembled WGS sequence"/>
</dbReference>
<name>A0A1G5Q920_9GAMM</name>
<gene>
    <name evidence="1" type="ORF">SAMN03097708_01535</name>
</gene>
<proteinExistence type="predicted"/>
<evidence type="ECO:0000313" key="1">
    <source>
        <dbReference type="EMBL" id="SCZ57891.1"/>
    </source>
</evidence>
<accession>A0A1G5Q920</accession>
<keyword evidence="2" id="KW-1185">Reference proteome</keyword>
<dbReference type="AlphaFoldDB" id="A0A1G5Q920"/>
<dbReference type="OrthoDB" id="5794343at2"/>
<protein>
    <submittedName>
        <fullName evidence="1">Uncharacterized protein</fullName>
    </submittedName>
</protein>
<reference evidence="1 2" key="1">
    <citation type="submission" date="2016-10" db="EMBL/GenBank/DDBJ databases">
        <authorList>
            <person name="de Groot N.N."/>
        </authorList>
    </citation>
    <scope>NUCLEOTIDE SEQUENCE [LARGE SCALE GENOMIC DNA]</scope>
    <source>
        <strain evidence="1 2">HLD2</strain>
    </source>
</reference>